<dbReference type="AlphaFoldDB" id="E8UY78"/>
<feature type="domain" description="MacB-like periplasmic core" evidence="9">
    <location>
        <begin position="465"/>
        <end position="683"/>
    </location>
</feature>
<proteinExistence type="inferred from homology"/>
<dbReference type="InterPro" id="IPR017800">
    <property type="entry name" value="ADOP"/>
</dbReference>
<keyword evidence="11" id="KW-1185">Reference proteome</keyword>
<evidence type="ECO:0000256" key="1">
    <source>
        <dbReference type="ARBA" id="ARBA00004651"/>
    </source>
</evidence>
<comment type="subcellular location">
    <subcellularLocation>
        <location evidence="1">Cell membrane</location>
        <topology evidence="1">Multi-pass membrane protein</topology>
    </subcellularLocation>
</comment>
<evidence type="ECO:0000256" key="5">
    <source>
        <dbReference type="ARBA" id="ARBA00023136"/>
    </source>
</evidence>
<dbReference type="GO" id="GO:0005886">
    <property type="term" value="C:plasma membrane"/>
    <property type="evidence" value="ECO:0007669"/>
    <property type="project" value="UniProtKB-SubCell"/>
</dbReference>
<dbReference type="PANTHER" id="PTHR30572:SF4">
    <property type="entry name" value="ABC TRANSPORTER PERMEASE YTRF"/>
    <property type="match status" value="1"/>
</dbReference>
<evidence type="ECO:0000313" key="10">
    <source>
        <dbReference type="EMBL" id="ADV80888.1"/>
    </source>
</evidence>
<dbReference type="InterPro" id="IPR050250">
    <property type="entry name" value="Macrolide_Exporter_MacB"/>
</dbReference>
<feature type="domain" description="MacB-like periplasmic core" evidence="9">
    <location>
        <begin position="20"/>
        <end position="257"/>
    </location>
</feature>
<evidence type="ECO:0000256" key="2">
    <source>
        <dbReference type="ARBA" id="ARBA00022475"/>
    </source>
</evidence>
<feature type="transmembrane region" description="Helical" evidence="7">
    <location>
        <begin position="449"/>
        <end position="473"/>
    </location>
</feature>
<dbReference type="STRING" id="401053.AciPR4_0047"/>
<evidence type="ECO:0000256" key="4">
    <source>
        <dbReference type="ARBA" id="ARBA00022989"/>
    </source>
</evidence>
<dbReference type="NCBIfam" id="TIGR03434">
    <property type="entry name" value="ADOP"/>
    <property type="match status" value="1"/>
</dbReference>
<feature type="transmembrane region" description="Helical" evidence="7">
    <location>
        <begin position="734"/>
        <end position="755"/>
    </location>
</feature>
<feature type="transmembrane region" description="Helical" evidence="7">
    <location>
        <begin position="787"/>
        <end position="805"/>
    </location>
</feature>
<dbReference type="Proteomes" id="UP000006844">
    <property type="component" value="Chromosome"/>
</dbReference>
<protein>
    <submittedName>
        <fullName evidence="10">Permease</fullName>
    </submittedName>
</protein>
<organism evidence="10 11">
    <name type="scientific">Terriglobus saanensis (strain ATCC BAA-1853 / DSM 23119 / SP1PR4)</name>
    <dbReference type="NCBI Taxonomy" id="401053"/>
    <lineage>
        <taxon>Bacteria</taxon>
        <taxon>Pseudomonadati</taxon>
        <taxon>Acidobacteriota</taxon>
        <taxon>Terriglobia</taxon>
        <taxon>Terriglobales</taxon>
        <taxon>Acidobacteriaceae</taxon>
        <taxon>Terriglobus</taxon>
    </lineage>
</organism>
<keyword evidence="2" id="KW-1003">Cell membrane</keyword>
<feature type="domain" description="ABC3 transporter permease C-terminal" evidence="8">
    <location>
        <begin position="309"/>
        <end position="432"/>
    </location>
</feature>
<keyword evidence="5 7" id="KW-0472">Membrane</keyword>
<dbReference type="GO" id="GO:0022857">
    <property type="term" value="F:transmembrane transporter activity"/>
    <property type="evidence" value="ECO:0007669"/>
    <property type="project" value="TreeGrafter"/>
</dbReference>
<evidence type="ECO:0000256" key="3">
    <source>
        <dbReference type="ARBA" id="ARBA00022692"/>
    </source>
</evidence>
<sequence length="854" mass="92509">MLADLRDALRQLRKSPGLTTTAVITLALGIGATTAIFTLVHQVMLKSLPVTKPEELWRIGDKIRCCNWGGYTQGDAGDFALFSWEAYKHFRSQTPEFVDLAALQAGNTSLGVRRAGVTGQPDTRNGQYVSGNFFRTFGIQPWIGRLTTDADDQVGAPLVAVMSYRIWQEKYGSDPSVVGAGFQINGHPFTVIGVAPPGFYGAKLSGGGMPDLWLPIAAEDTLAGSVSHLKRPQANYLDLIGRVRPGVDPKALEAKLRVEFHGWLASHVPDMEPNEKQLWAQQTLHIVPGGAGVSVMRDQYQDGLKLLLIAAGCVLLVACGNLANLMLARGLKDRAQVSIRMALGASRVRLIRKALVESVLMALIGGVLGVGVAYAGTRLILYLAFQVGGRNNYVAVSPTPSWPVLLFTLGISILTGMIFGTAPAWMTTHANPVEALRGANRSVGGGSSWAQKSLVVVQAAMSLVLVSAAALLAQSLRNLEHQDFGFETDGRYIASINPTLGTYKPEEMEPLFRRIDEQLKQVPGVRMAAPVLYAPMTGDSWNEGVRIAGRPEPPAKEDMGAGWARVMSGFFETVGAKMVLGRAFTDEDTATTRNVAVINEAFAKRFFKGQNPIGQHFGINRVKYAGSYEIVGVARDMRYMTYDYKDPIRPMFWVPETQTVQYDDPMFVEGEKWSHYLYNIVIWAPGNPPGMEERIRKALASVDSNLVVYNVDSYRKIFSMDFQQQNMIATLTSLFGALGLVLAAVGLYGVMAYAVEQRTSEIGLRMAFGAGRGDVIRMILRSASWQIGVGLGLGIPLAILAGKLMKDQLFGVSPGDPVMLAAAAALLILAALLSSVIPARRAAGVDPMVALRSE</sequence>
<dbReference type="OrthoDB" id="99790at2"/>
<evidence type="ECO:0000259" key="9">
    <source>
        <dbReference type="Pfam" id="PF12704"/>
    </source>
</evidence>
<name>E8UY78_TERSS</name>
<keyword evidence="4 7" id="KW-1133">Transmembrane helix</keyword>
<dbReference type="Pfam" id="PF12704">
    <property type="entry name" value="MacB_PCD"/>
    <property type="match status" value="2"/>
</dbReference>
<feature type="transmembrane region" description="Helical" evidence="7">
    <location>
        <begin position="21"/>
        <end position="40"/>
    </location>
</feature>
<dbReference type="InterPro" id="IPR025857">
    <property type="entry name" value="MacB_PCD"/>
</dbReference>
<evidence type="ECO:0000256" key="7">
    <source>
        <dbReference type="SAM" id="Phobius"/>
    </source>
</evidence>
<dbReference type="RefSeq" id="WP_013566621.1">
    <property type="nucleotide sequence ID" value="NC_014963.1"/>
</dbReference>
<reference evidence="10 11" key="1">
    <citation type="journal article" date="2012" name="Stand. Genomic Sci.">
        <title>Complete genome sequence of Terriglobus saanensis type strain SP1PR4(T), an Acidobacteria from tundra soil.</title>
        <authorList>
            <person name="Rawat S.R."/>
            <person name="Mannisto M.K."/>
            <person name="Starovoytov V."/>
            <person name="Goodwin L."/>
            <person name="Nolan M."/>
            <person name="Hauser L."/>
            <person name="Land M."/>
            <person name="Davenport K.W."/>
            <person name="Woyke T."/>
            <person name="Haggblom M.M."/>
        </authorList>
    </citation>
    <scope>NUCLEOTIDE SEQUENCE</scope>
    <source>
        <strain evidence="11">ATCC BAA-1853 / DSM 23119 / SP1PR4</strain>
    </source>
</reference>
<evidence type="ECO:0000256" key="6">
    <source>
        <dbReference type="ARBA" id="ARBA00038076"/>
    </source>
</evidence>
<feature type="transmembrane region" description="Helical" evidence="7">
    <location>
        <begin position="306"/>
        <end position="327"/>
    </location>
</feature>
<dbReference type="InterPro" id="IPR003838">
    <property type="entry name" value="ABC3_permease_C"/>
</dbReference>
<feature type="domain" description="ABC3 transporter permease C-terminal" evidence="8">
    <location>
        <begin position="734"/>
        <end position="846"/>
    </location>
</feature>
<evidence type="ECO:0000313" key="11">
    <source>
        <dbReference type="Proteomes" id="UP000006844"/>
    </source>
</evidence>
<dbReference type="KEGG" id="tsa:AciPR4_0047"/>
<comment type="similarity">
    <text evidence="6">Belongs to the ABC-4 integral membrane protein family.</text>
</comment>
<dbReference type="HOGENOM" id="CLU_009433_1_0_0"/>
<feature type="transmembrane region" description="Helical" evidence="7">
    <location>
        <begin position="405"/>
        <end position="428"/>
    </location>
</feature>
<keyword evidence="3 7" id="KW-0812">Transmembrane</keyword>
<accession>E8UY78</accession>
<evidence type="ECO:0000259" key="8">
    <source>
        <dbReference type="Pfam" id="PF02687"/>
    </source>
</evidence>
<dbReference type="EMBL" id="CP002467">
    <property type="protein sequence ID" value="ADV80888.1"/>
    <property type="molecule type" value="Genomic_DNA"/>
</dbReference>
<gene>
    <name evidence="10" type="ordered locus">AciPR4_0047</name>
</gene>
<dbReference type="eggNOG" id="COG0577">
    <property type="taxonomic scope" value="Bacteria"/>
</dbReference>
<feature type="transmembrane region" description="Helical" evidence="7">
    <location>
        <begin position="359"/>
        <end position="385"/>
    </location>
</feature>
<dbReference type="PANTHER" id="PTHR30572">
    <property type="entry name" value="MEMBRANE COMPONENT OF TRANSPORTER-RELATED"/>
    <property type="match status" value="1"/>
</dbReference>
<dbReference type="Pfam" id="PF02687">
    <property type="entry name" value="FtsX"/>
    <property type="match status" value="2"/>
</dbReference>
<feature type="transmembrane region" description="Helical" evidence="7">
    <location>
        <begin position="817"/>
        <end position="839"/>
    </location>
</feature>